<keyword evidence="5" id="KW-0472">Membrane</keyword>
<comment type="similarity">
    <text evidence="2">Belongs to the small GTPase superfamily. Rab family.</text>
</comment>
<dbReference type="PANTHER" id="PTHR47979">
    <property type="entry name" value="DRAB11-RELATED"/>
    <property type="match status" value="1"/>
</dbReference>
<evidence type="ECO:0000256" key="7">
    <source>
        <dbReference type="ARBA" id="ARBA00023289"/>
    </source>
</evidence>
<evidence type="ECO:0000256" key="2">
    <source>
        <dbReference type="ARBA" id="ARBA00006270"/>
    </source>
</evidence>
<gene>
    <name evidence="8" type="ORF">BSTOLATCC_MIC148</name>
</gene>
<dbReference type="SUPFAM" id="SSF52540">
    <property type="entry name" value="P-loop containing nucleoside triphosphate hydrolases"/>
    <property type="match status" value="1"/>
</dbReference>
<dbReference type="EMBL" id="CAJZBQ010000001">
    <property type="protein sequence ID" value="CAG9309934.1"/>
    <property type="molecule type" value="Genomic_DNA"/>
</dbReference>
<evidence type="ECO:0000256" key="4">
    <source>
        <dbReference type="ARBA" id="ARBA00023134"/>
    </source>
</evidence>
<dbReference type="SMART" id="SM00173">
    <property type="entry name" value="RAS"/>
    <property type="match status" value="1"/>
</dbReference>
<dbReference type="SMART" id="SM00175">
    <property type="entry name" value="RAB"/>
    <property type="match status" value="1"/>
</dbReference>
<dbReference type="PROSITE" id="PS51419">
    <property type="entry name" value="RAB"/>
    <property type="match status" value="1"/>
</dbReference>
<dbReference type="GO" id="GO:0016020">
    <property type="term" value="C:membrane"/>
    <property type="evidence" value="ECO:0007669"/>
    <property type="project" value="UniProtKB-SubCell"/>
</dbReference>
<dbReference type="AlphaFoldDB" id="A0AAU9I4C6"/>
<keyword evidence="4" id="KW-0342">GTP-binding</keyword>
<dbReference type="GO" id="GO:0005525">
    <property type="term" value="F:GTP binding"/>
    <property type="evidence" value="ECO:0007669"/>
    <property type="project" value="UniProtKB-KW"/>
</dbReference>
<dbReference type="PRINTS" id="PR00449">
    <property type="entry name" value="RASTRNSFRMNG"/>
</dbReference>
<evidence type="ECO:0000256" key="3">
    <source>
        <dbReference type="ARBA" id="ARBA00022741"/>
    </source>
</evidence>
<comment type="subcellular location">
    <subcellularLocation>
        <location evidence="1">Membrane</location>
        <topology evidence="1">Lipid-anchor</topology>
    </subcellularLocation>
</comment>
<dbReference type="InterPro" id="IPR005225">
    <property type="entry name" value="Small_GTP-bd"/>
</dbReference>
<evidence type="ECO:0000256" key="5">
    <source>
        <dbReference type="ARBA" id="ARBA00023136"/>
    </source>
</evidence>
<keyword evidence="3" id="KW-0547">Nucleotide-binding</keyword>
<dbReference type="SMART" id="SM00176">
    <property type="entry name" value="RAN"/>
    <property type="match status" value="1"/>
</dbReference>
<dbReference type="InterPro" id="IPR027417">
    <property type="entry name" value="P-loop_NTPase"/>
</dbReference>
<dbReference type="InterPro" id="IPR001806">
    <property type="entry name" value="Small_GTPase"/>
</dbReference>
<comment type="caution">
    <text evidence="8">The sequence shown here is derived from an EMBL/GenBank/DDBJ whole genome shotgun (WGS) entry which is preliminary data.</text>
</comment>
<sequence>MQNLQDEDYDYLYKIVLVGEAGVGKTHLLSRYIKGTLPKNPTSTIGVEFATRTVPLLSGGTVRAQIWDTAGQERYKSITSAHYRRAVGALLVYDVTNERSFVNLKKWLADLKENAEPNIVIMLVGNKIDLGSNDPTAKKVPSDLAQKFAKDHGMLFEETSAVTTTRVREAFENLLQEIYIVKSRSNKGARQNESQGNVLIPKFEKRSGCCN</sequence>
<accession>A0AAU9I4C6</accession>
<evidence type="ECO:0000256" key="1">
    <source>
        <dbReference type="ARBA" id="ARBA00004635"/>
    </source>
</evidence>
<dbReference type="Gene3D" id="3.40.50.300">
    <property type="entry name" value="P-loop containing nucleotide triphosphate hydrolases"/>
    <property type="match status" value="1"/>
</dbReference>
<dbReference type="GO" id="GO:0003924">
    <property type="term" value="F:GTPase activity"/>
    <property type="evidence" value="ECO:0007669"/>
    <property type="project" value="InterPro"/>
</dbReference>
<dbReference type="FunFam" id="3.40.50.300:FF:000274">
    <property type="entry name" value="ras-related protein RABA5a"/>
    <property type="match status" value="1"/>
</dbReference>
<reference evidence="8" key="1">
    <citation type="submission" date="2021-09" db="EMBL/GenBank/DDBJ databases">
        <authorList>
            <consortium name="AG Swart"/>
            <person name="Singh M."/>
            <person name="Singh A."/>
            <person name="Seah K."/>
            <person name="Emmerich C."/>
        </authorList>
    </citation>
    <scope>NUCLEOTIDE SEQUENCE</scope>
    <source>
        <strain evidence="8">ATCC30299</strain>
    </source>
</reference>
<evidence type="ECO:0000256" key="6">
    <source>
        <dbReference type="ARBA" id="ARBA00023288"/>
    </source>
</evidence>
<evidence type="ECO:0000313" key="8">
    <source>
        <dbReference type="EMBL" id="CAG9309934.1"/>
    </source>
</evidence>
<organism evidence="8 9">
    <name type="scientific">Blepharisma stoltei</name>
    <dbReference type="NCBI Taxonomy" id="1481888"/>
    <lineage>
        <taxon>Eukaryota</taxon>
        <taxon>Sar</taxon>
        <taxon>Alveolata</taxon>
        <taxon>Ciliophora</taxon>
        <taxon>Postciliodesmatophora</taxon>
        <taxon>Heterotrichea</taxon>
        <taxon>Heterotrichida</taxon>
        <taxon>Blepharismidae</taxon>
        <taxon>Blepharisma</taxon>
    </lineage>
</organism>
<protein>
    <submittedName>
        <fullName evidence="8">Uncharacterized protein</fullName>
    </submittedName>
</protein>
<dbReference type="InterPro" id="IPR050209">
    <property type="entry name" value="Rab_GTPases_membrane_traffic"/>
</dbReference>
<keyword evidence="9" id="KW-1185">Reference proteome</keyword>
<keyword evidence="6" id="KW-0449">Lipoprotein</keyword>
<dbReference type="PROSITE" id="PS51420">
    <property type="entry name" value="RHO"/>
    <property type="match status" value="1"/>
</dbReference>
<evidence type="ECO:0000313" key="9">
    <source>
        <dbReference type="Proteomes" id="UP001162131"/>
    </source>
</evidence>
<proteinExistence type="inferred from homology"/>
<dbReference type="NCBIfam" id="TIGR00231">
    <property type="entry name" value="small_GTP"/>
    <property type="match status" value="1"/>
</dbReference>
<keyword evidence="7" id="KW-0636">Prenylation</keyword>
<dbReference type="PROSITE" id="PS51421">
    <property type="entry name" value="RAS"/>
    <property type="match status" value="1"/>
</dbReference>
<dbReference type="Proteomes" id="UP001162131">
    <property type="component" value="Unassembled WGS sequence"/>
</dbReference>
<name>A0AAU9I4C6_9CILI</name>
<dbReference type="SMART" id="SM00174">
    <property type="entry name" value="RHO"/>
    <property type="match status" value="1"/>
</dbReference>
<dbReference type="Pfam" id="PF00071">
    <property type="entry name" value="Ras"/>
    <property type="match status" value="1"/>
</dbReference>